<sequence length="207" mass="22884">MEKTGIERILNFVETFFRQSGSHGLDHTLRVIRLCVEIGNAEGADMQILIPAALFHDVARPLEKETGIRHEEEGARIAEEYLRSNGCDETRIRAIAHAIRSHRYSTGTKPETLEAKVLSDADKLDAMGAIGIARTFMQAGEHGDGIEDANAHIHEKLLNLRDLMYTDTAAAIAEERHGLLQRFAEALEDETISAGNVTEGATFSYLN</sequence>
<dbReference type="PANTHER" id="PTHR33594">
    <property type="entry name" value="SUPERFAMILY HYDROLASE, PUTATIVE (AFU_ORTHOLOGUE AFUA_1G03035)-RELATED"/>
    <property type="match status" value="1"/>
</dbReference>
<evidence type="ECO:0000259" key="1">
    <source>
        <dbReference type="PROSITE" id="PS51831"/>
    </source>
</evidence>
<keyword evidence="3" id="KW-1185">Reference proteome</keyword>
<gene>
    <name evidence="2" type="ordered locus">Mpet_1720</name>
</gene>
<dbReference type="RefSeq" id="WP_013329650.1">
    <property type="nucleotide sequence ID" value="NC_014507.1"/>
</dbReference>
<dbReference type="STRING" id="679926.Mpet_1720"/>
<dbReference type="Gene3D" id="1.10.3210.50">
    <property type="match status" value="1"/>
</dbReference>
<dbReference type="NCBIfam" id="TIGR00277">
    <property type="entry name" value="HDIG"/>
    <property type="match status" value="1"/>
</dbReference>
<reference evidence="2 3" key="1">
    <citation type="journal article" date="2010" name="Stand. Genomic Sci.">
        <title>Complete genome sequence of Methanoplanus petrolearius type strain (SEBR 4847).</title>
        <authorList>
            <person name="Brambilla E."/>
            <person name="Djao O.D."/>
            <person name="Daligault H."/>
            <person name="Lapidus A."/>
            <person name="Lucas S."/>
            <person name="Hammon N."/>
            <person name="Nolan M."/>
            <person name="Tice H."/>
            <person name="Cheng J.F."/>
            <person name="Han C."/>
            <person name="Tapia R."/>
            <person name="Goodwin L."/>
            <person name="Pitluck S."/>
            <person name="Liolios K."/>
            <person name="Ivanova N."/>
            <person name="Mavromatis K."/>
            <person name="Mikhailova N."/>
            <person name="Pati A."/>
            <person name="Chen A."/>
            <person name="Palaniappan K."/>
            <person name="Land M."/>
            <person name="Hauser L."/>
            <person name="Chang Y.J."/>
            <person name="Jeffries C.D."/>
            <person name="Rohde M."/>
            <person name="Spring S."/>
            <person name="Sikorski J."/>
            <person name="Goker M."/>
            <person name="Woyke T."/>
            <person name="Bristow J."/>
            <person name="Eisen J.A."/>
            <person name="Markowitz V."/>
            <person name="Hugenholtz P."/>
            <person name="Kyrpides N.C."/>
            <person name="Klenk H.P."/>
        </authorList>
    </citation>
    <scope>NUCLEOTIDE SEQUENCE [LARGE SCALE GENOMIC DNA]</scope>
    <source>
        <strain evidence="3">DSM 11571 / OCM 486 / SEBR 4847</strain>
    </source>
</reference>
<dbReference type="HOGENOM" id="CLU_036524_3_1_2"/>
<dbReference type="SUPFAM" id="SSF109604">
    <property type="entry name" value="HD-domain/PDEase-like"/>
    <property type="match status" value="1"/>
</dbReference>
<organism evidence="2 3">
    <name type="scientific">Methanolacinia petrolearia (strain DSM 11571 / OCM 486 / SEBR 4847)</name>
    <name type="common">Methanoplanus petrolearius</name>
    <dbReference type="NCBI Taxonomy" id="679926"/>
    <lineage>
        <taxon>Archaea</taxon>
        <taxon>Methanobacteriati</taxon>
        <taxon>Methanobacteriota</taxon>
        <taxon>Stenosarchaea group</taxon>
        <taxon>Methanomicrobia</taxon>
        <taxon>Methanomicrobiales</taxon>
        <taxon>Methanomicrobiaceae</taxon>
        <taxon>Methanolacinia</taxon>
    </lineage>
</organism>
<dbReference type="AlphaFoldDB" id="E1RHT5"/>
<feature type="domain" description="HD" evidence="1">
    <location>
        <begin position="24"/>
        <end position="127"/>
    </location>
</feature>
<dbReference type="InterPro" id="IPR006675">
    <property type="entry name" value="HDIG_dom"/>
</dbReference>
<name>E1RHT5_METP4</name>
<dbReference type="GeneID" id="9744193"/>
<dbReference type="InterPro" id="IPR006674">
    <property type="entry name" value="HD_domain"/>
</dbReference>
<evidence type="ECO:0000313" key="3">
    <source>
        <dbReference type="Proteomes" id="UP000006565"/>
    </source>
</evidence>
<accession>E1RHT5</accession>
<proteinExistence type="predicted"/>
<dbReference type="KEGG" id="mpi:Mpet_1720"/>
<evidence type="ECO:0000313" key="2">
    <source>
        <dbReference type="EMBL" id="ADN36473.1"/>
    </source>
</evidence>
<dbReference type="eggNOG" id="arCOG01860">
    <property type="taxonomic scope" value="Archaea"/>
</dbReference>
<dbReference type="SMART" id="SM00471">
    <property type="entry name" value="HDc"/>
    <property type="match status" value="1"/>
</dbReference>
<dbReference type="PANTHER" id="PTHR33594:SF1">
    <property type="entry name" value="HD_PDEASE DOMAIN-CONTAINING PROTEIN"/>
    <property type="match status" value="1"/>
</dbReference>
<dbReference type="Pfam" id="PF01966">
    <property type="entry name" value="HD"/>
    <property type="match status" value="1"/>
</dbReference>
<protein>
    <submittedName>
        <fullName evidence="2">Metal dependent phosphohydrolase</fullName>
    </submittedName>
</protein>
<dbReference type="CDD" id="cd00077">
    <property type="entry name" value="HDc"/>
    <property type="match status" value="1"/>
</dbReference>
<dbReference type="OrthoDB" id="17914at2157"/>
<dbReference type="Proteomes" id="UP000006565">
    <property type="component" value="Chromosome"/>
</dbReference>
<dbReference type="InterPro" id="IPR003607">
    <property type="entry name" value="HD/PDEase_dom"/>
</dbReference>
<dbReference type="GO" id="GO:0016787">
    <property type="term" value="F:hydrolase activity"/>
    <property type="evidence" value="ECO:0007669"/>
    <property type="project" value="UniProtKB-KW"/>
</dbReference>
<dbReference type="EMBL" id="CP002117">
    <property type="protein sequence ID" value="ADN36473.1"/>
    <property type="molecule type" value="Genomic_DNA"/>
</dbReference>
<keyword evidence="2" id="KW-0378">Hydrolase</keyword>
<dbReference type="PROSITE" id="PS51831">
    <property type="entry name" value="HD"/>
    <property type="match status" value="1"/>
</dbReference>